<evidence type="ECO:0000313" key="1">
    <source>
        <dbReference type="EMBL" id="KKU00528.1"/>
    </source>
</evidence>
<dbReference type="Proteomes" id="UP000034078">
    <property type="component" value="Unassembled WGS sequence"/>
</dbReference>
<reference evidence="1 2" key="1">
    <citation type="journal article" date="2015" name="Nature">
        <title>rRNA introns, odd ribosomes, and small enigmatic genomes across a large radiation of phyla.</title>
        <authorList>
            <person name="Brown C.T."/>
            <person name="Hug L.A."/>
            <person name="Thomas B.C."/>
            <person name="Sharon I."/>
            <person name="Castelle C.J."/>
            <person name="Singh A."/>
            <person name="Wilkins M.J."/>
            <person name="Williams K.H."/>
            <person name="Banfield J.F."/>
        </authorList>
    </citation>
    <scope>NUCLEOTIDE SEQUENCE [LARGE SCALE GENOMIC DNA]</scope>
</reference>
<name>A0A837IEX6_9BACT</name>
<comment type="caution">
    <text evidence="1">The sequence shown here is derived from an EMBL/GenBank/DDBJ whole genome shotgun (WGS) entry which is preliminary data.</text>
</comment>
<evidence type="ECO:0000313" key="2">
    <source>
        <dbReference type="Proteomes" id="UP000034078"/>
    </source>
</evidence>
<organism evidence="1 2">
    <name type="scientific">Candidatus Collierbacteria bacterium GW2011_GWB2_45_17</name>
    <dbReference type="NCBI Taxonomy" id="1618388"/>
    <lineage>
        <taxon>Bacteria</taxon>
        <taxon>Candidatus Collieribacteriota</taxon>
    </lineage>
</organism>
<proteinExistence type="predicted"/>
<sequence length="87" mass="10095">MAKNLGSREEIAWEKVLSPLMCCEYTERYKVLMDLGFRWNEVQYLNLTDSPMANAKLVIDFLVDDLTEVQRIRCLKLAQAMPAPGWI</sequence>
<dbReference type="AlphaFoldDB" id="A0A837IEX6"/>
<protein>
    <submittedName>
        <fullName evidence="1">Uncharacterized protein</fullName>
    </submittedName>
</protein>
<dbReference type="EMBL" id="LCKO01000004">
    <property type="protein sequence ID" value="KKU00528.1"/>
    <property type="molecule type" value="Genomic_DNA"/>
</dbReference>
<accession>A0A837IEX6</accession>
<gene>
    <name evidence="1" type="ORF">UX01_C0004G0095</name>
</gene>